<dbReference type="AlphaFoldDB" id="A0A8J5GWG4"/>
<dbReference type="InterPro" id="IPR037813">
    <property type="entry name" value="TAF2"/>
</dbReference>
<dbReference type="PANTHER" id="PTHR15137:SF9">
    <property type="entry name" value="TRANSCRIPTION INITIATION FACTOR TFIID SUBUNIT 2"/>
    <property type="match status" value="1"/>
</dbReference>
<dbReference type="GO" id="GO:0016251">
    <property type="term" value="F:RNA polymerase II general transcription initiation factor activity"/>
    <property type="evidence" value="ECO:0007669"/>
    <property type="project" value="TreeGrafter"/>
</dbReference>
<protein>
    <submittedName>
        <fullName evidence="3">Uncharacterized protein</fullName>
    </submittedName>
</protein>
<evidence type="ECO:0000313" key="4">
    <source>
        <dbReference type="Proteomes" id="UP000734854"/>
    </source>
</evidence>
<proteinExistence type="predicted"/>
<dbReference type="GO" id="GO:0000976">
    <property type="term" value="F:transcription cis-regulatory region binding"/>
    <property type="evidence" value="ECO:0007669"/>
    <property type="project" value="TreeGrafter"/>
</dbReference>
<feature type="compositionally biased region" description="Basic residues" evidence="1">
    <location>
        <begin position="539"/>
        <end position="550"/>
    </location>
</feature>
<feature type="region of interest" description="Disordered" evidence="1">
    <location>
        <begin position="340"/>
        <end position="363"/>
    </location>
</feature>
<feature type="compositionally biased region" description="Basic and acidic residues" evidence="1">
    <location>
        <begin position="474"/>
        <end position="492"/>
    </location>
</feature>
<dbReference type="PANTHER" id="PTHR15137">
    <property type="entry name" value="TRANSCRIPTION INITIATION FACTOR TFIID"/>
    <property type="match status" value="1"/>
</dbReference>
<sequence>MQHGKIGYAEELSEKKMQESKLDLDLLRKENGLLIYVFSSVNIGIFLSGLKGILLLPSLLKRIDQLLQFDRLMPSYNGILTVSCIRTLVQIALKMPNSSTIGRIYELIQPYRNVEKSSWKVRIEASRALLDLKYHSDGIDAVLTLFINFLEGETSLRGEVKLAVHVMHICQVEFESETEKQVQLSTSIALLRLLTSRKAFNNIFLRHYLFCILQILAGRSPTIHGVPRVQLPATVSAETGSQQVTRPVHLKLKIPRPQEPVSDNGKAPEVLPPAETNKEGDTISNCSEKRVNVIKIRVRQLSSSSKVDEIDHHMDYSRACTNDVELGPCSSVSVDAPARATDPLNVSNQNNLEADSAHDRGSRMTASIGSAKIASMDELGKDLQCTADSRLAGLSKAQLSPTDFKVDETVDEIATLQEHPMHRLGVEATVSLDNEQPRENKKYKDKEKKRKRDDKDKKDDPEYLEKKRLKKERKRMEKELAKMQKDGDKVSELKISPRNTESSSPFIDAKKAEQNVETHVVASKDNKSETSKGTFPTKLRIKIKSRNTDN</sequence>
<keyword evidence="4" id="KW-1185">Reference proteome</keyword>
<feature type="region of interest" description="Disordered" evidence="1">
    <location>
        <begin position="417"/>
        <end position="550"/>
    </location>
</feature>
<dbReference type="GO" id="GO:0003682">
    <property type="term" value="F:chromatin binding"/>
    <property type="evidence" value="ECO:0007669"/>
    <property type="project" value="TreeGrafter"/>
</dbReference>
<reference evidence="3 4" key="1">
    <citation type="submission" date="2020-08" db="EMBL/GenBank/DDBJ databases">
        <title>Plant Genome Project.</title>
        <authorList>
            <person name="Zhang R.-G."/>
        </authorList>
    </citation>
    <scope>NUCLEOTIDE SEQUENCE [LARGE SCALE GENOMIC DNA]</scope>
    <source>
        <tissue evidence="3">Rhizome</tissue>
    </source>
</reference>
<name>A0A8J5GWG4_ZINOF</name>
<feature type="compositionally biased region" description="Basic and acidic residues" evidence="1">
    <location>
        <begin position="453"/>
        <end position="466"/>
    </location>
</feature>
<comment type="caution">
    <text evidence="3">The sequence shown here is derived from an EMBL/GenBank/DDBJ whole genome shotgun (WGS) entry which is preliminary data.</text>
</comment>
<evidence type="ECO:0000256" key="1">
    <source>
        <dbReference type="SAM" id="MobiDB-lite"/>
    </source>
</evidence>
<organism evidence="3 4">
    <name type="scientific">Zingiber officinale</name>
    <name type="common">Ginger</name>
    <name type="synonym">Amomum zingiber</name>
    <dbReference type="NCBI Taxonomy" id="94328"/>
    <lineage>
        <taxon>Eukaryota</taxon>
        <taxon>Viridiplantae</taxon>
        <taxon>Streptophyta</taxon>
        <taxon>Embryophyta</taxon>
        <taxon>Tracheophyta</taxon>
        <taxon>Spermatophyta</taxon>
        <taxon>Magnoliopsida</taxon>
        <taxon>Liliopsida</taxon>
        <taxon>Zingiberales</taxon>
        <taxon>Zingiberaceae</taxon>
        <taxon>Zingiber</taxon>
    </lineage>
</organism>
<keyword evidence="2" id="KW-0812">Transmembrane</keyword>
<accession>A0A8J5GWG4</accession>
<feature type="compositionally biased region" description="Basic and acidic residues" evidence="1">
    <location>
        <begin position="508"/>
        <end position="530"/>
    </location>
</feature>
<dbReference type="GO" id="GO:0005669">
    <property type="term" value="C:transcription factor TFIID complex"/>
    <property type="evidence" value="ECO:0007669"/>
    <property type="project" value="InterPro"/>
</dbReference>
<keyword evidence="2" id="KW-1133">Transmembrane helix</keyword>
<feature type="compositionally biased region" description="Polar residues" evidence="1">
    <location>
        <begin position="344"/>
        <end position="353"/>
    </location>
</feature>
<dbReference type="GO" id="GO:0006367">
    <property type="term" value="P:transcription initiation at RNA polymerase II promoter"/>
    <property type="evidence" value="ECO:0007669"/>
    <property type="project" value="TreeGrafter"/>
</dbReference>
<feature type="transmembrane region" description="Helical" evidence="2">
    <location>
        <begin position="33"/>
        <end position="56"/>
    </location>
</feature>
<evidence type="ECO:0000313" key="3">
    <source>
        <dbReference type="EMBL" id="KAG6516053.1"/>
    </source>
</evidence>
<dbReference type="EMBL" id="JACMSC010000007">
    <property type="protein sequence ID" value="KAG6516053.1"/>
    <property type="molecule type" value="Genomic_DNA"/>
</dbReference>
<evidence type="ECO:0000256" key="2">
    <source>
        <dbReference type="SAM" id="Phobius"/>
    </source>
</evidence>
<gene>
    <name evidence="3" type="ORF">ZIOFF_026500</name>
</gene>
<keyword evidence="2" id="KW-0472">Membrane</keyword>
<feature type="compositionally biased region" description="Basic and acidic residues" evidence="1">
    <location>
        <begin position="435"/>
        <end position="446"/>
    </location>
</feature>
<feature type="region of interest" description="Disordered" evidence="1">
    <location>
        <begin position="255"/>
        <end position="284"/>
    </location>
</feature>
<dbReference type="Proteomes" id="UP000734854">
    <property type="component" value="Unassembled WGS sequence"/>
</dbReference>